<dbReference type="Proteomes" id="UP000299102">
    <property type="component" value="Unassembled WGS sequence"/>
</dbReference>
<accession>A0A4C1UW30</accession>
<evidence type="ECO:0000313" key="2">
    <source>
        <dbReference type="Proteomes" id="UP000299102"/>
    </source>
</evidence>
<organism evidence="1 2">
    <name type="scientific">Eumeta variegata</name>
    <name type="common">Bagworm moth</name>
    <name type="synonym">Eumeta japonica</name>
    <dbReference type="NCBI Taxonomy" id="151549"/>
    <lineage>
        <taxon>Eukaryota</taxon>
        <taxon>Metazoa</taxon>
        <taxon>Ecdysozoa</taxon>
        <taxon>Arthropoda</taxon>
        <taxon>Hexapoda</taxon>
        <taxon>Insecta</taxon>
        <taxon>Pterygota</taxon>
        <taxon>Neoptera</taxon>
        <taxon>Endopterygota</taxon>
        <taxon>Lepidoptera</taxon>
        <taxon>Glossata</taxon>
        <taxon>Ditrysia</taxon>
        <taxon>Tineoidea</taxon>
        <taxon>Psychidae</taxon>
        <taxon>Oiketicinae</taxon>
        <taxon>Eumeta</taxon>
    </lineage>
</organism>
<gene>
    <name evidence="1" type="ORF">EVAR_20943_1</name>
</gene>
<evidence type="ECO:0000313" key="1">
    <source>
        <dbReference type="EMBL" id="GBP30489.1"/>
    </source>
</evidence>
<dbReference type="EMBL" id="BGZK01000233">
    <property type="protein sequence ID" value="GBP30489.1"/>
    <property type="molecule type" value="Genomic_DNA"/>
</dbReference>
<dbReference type="AlphaFoldDB" id="A0A4C1UW30"/>
<name>A0A4C1UW30_EUMVA</name>
<proteinExistence type="predicted"/>
<protein>
    <submittedName>
        <fullName evidence="1">Uncharacterized protein</fullName>
    </submittedName>
</protein>
<comment type="caution">
    <text evidence="1">The sequence shown here is derived from an EMBL/GenBank/DDBJ whole genome shotgun (WGS) entry which is preliminary data.</text>
</comment>
<sequence>MLSFALKREPIGGREAALCVQDRTGFNRRWRSCEHASSQAHYRSIEHRSFRSTWRSNSYHTWPPNLPKSAYTMRKWNNVFKSSCWPQRYRLQLPSSCQESPVCVNQGLQWNTLDRTLHNILEDGSRRRYLETRKRSAVCTIKPTADQALVPHRQAIRAIYTVMPLPLPDAKTTRVWVLKRAFNVSSGASSKPHGSQHNGGRRTVAVPYRRTQADKFKAAPCAPRPAPTPAAAGSVRSEVVCAGRRSLGSIRYRRGSPACSGWPDDVFLASGRFSAGADKRLQLRPALRHGESNLYFPQKGFVFAWRRAAPALVLRNENHFEVRPAAPRTGLDRRNNTAAGISRIR</sequence>
<keyword evidence="2" id="KW-1185">Reference proteome</keyword>
<reference evidence="1 2" key="1">
    <citation type="journal article" date="2019" name="Commun. Biol.">
        <title>The bagworm genome reveals a unique fibroin gene that provides high tensile strength.</title>
        <authorList>
            <person name="Kono N."/>
            <person name="Nakamura H."/>
            <person name="Ohtoshi R."/>
            <person name="Tomita M."/>
            <person name="Numata K."/>
            <person name="Arakawa K."/>
        </authorList>
    </citation>
    <scope>NUCLEOTIDE SEQUENCE [LARGE SCALE GENOMIC DNA]</scope>
</reference>